<feature type="domain" description="Response regulatory" evidence="2">
    <location>
        <begin position="2"/>
        <end position="130"/>
    </location>
</feature>
<accession>A0A0P9XUT4</accession>
<evidence type="ECO:0000259" key="2">
    <source>
        <dbReference type="PROSITE" id="PS50110"/>
    </source>
</evidence>
<dbReference type="InterPro" id="IPR011009">
    <property type="entry name" value="Kinase-like_dom_sf"/>
</dbReference>
<evidence type="ECO:0000313" key="4">
    <source>
        <dbReference type="Proteomes" id="UP000050265"/>
    </source>
</evidence>
<sequence length="478" mass="52935">MKILLVEDNQEVLAETKMQIEKIAGKDSVTTASSKESACTVIETEFFDLIVLDLSLPATNDSLDADVAHGQAVFGFCLSQAPGTPVCFLTGSSTHRFVNQLLNAHANRQDFWGQGDLNTSPMVFQKINLEDFLTHVQQCSVKLKNLADIELRSVKAGDSLAVDEQRLLKIFTKKLSGASCKWQDLKGGLSGIRVLSVEILNFHDSSLFKAVARIGRREKISVESRNFDLMVPALNIGTFPSKLLFLEYGAKASAAIYYRLASDHTSNLSELLLSSPQHSLITYKKLREVLSVWGEGCYRTRKSIEEMRKCFVSDSKLANLKSTYGLNWLDDIQGLSVSVKWGRTHGDMHGGNVLIANDYAPLIIDFGDLAERATSLDPSSILLSPFFHRDTAERALQILPSSDLIKSIEQLNCDVDSPLGSFFNQIVEWITEECSGSERCIYASLLVFVLKQLSYPDTNKDLACSIIEVCRARIVSTA</sequence>
<dbReference type="AlphaFoldDB" id="A0A0P9XUT4"/>
<keyword evidence="1" id="KW-0597">Phosphoprotein</keyword>
<dbReference type="Proteomes" id="UP000050265">
    <property type="component" value="Unassembled WGS sequence"/>
</dbReference>
<dbReference type="EMBL" id="LJQP01000236">
    <property type="protein sequence ID" value="KPX68339.1"/>
    <property type="molecule type" value="Genomic_DNA"/>
</dbReference>
<dbReference type="InterPro" id="IPR001789">
    <property type="entry name" value="Sig_transdc_resp-reg_receiver"/>
</dbReference>
<proteinExistence type="predicted"/>
<dbReference type="PROSITE" id="PS50110">
    <property type="entry name" value="RESPONSE_REGULATORY"/>
    <property type="match status" value="1"/>
</dbReference>
<name>A0A0P9XUT4_PSEAV</name>
<dbReference type="SUPFAM" id="SSF56112">
    <property type="entry name" value="Protein kinase-like (PK-like)"/>
    <property type="match status" value="1"/>
</dbReference>
<evidence type="ECO:0000313" key="3">
    <source>
        <dbReference type="EMBL" id="KPX68339.1"/>
    </source>
</evidence>
<dbReference type="SUPFAM" id="SSF52172">
    <property type="entry name" value="CheY-like"/>
    <property type="match status" value="1"/>
</dbReference>
<gene>
    <name evidence="3" type="ORF">ALO35_200191</name>
</gene>
<feature type="modified residue" description="4-aspartylphosphate" evidence="1">
    <location>
        <position position="53"/>
    </location>
</feature>
<protein>
    <recommendedName>
        <fullName evidence="2">Response regulatory domain-containing protein</fullName>
    </recommendedName>
</protein>
<dbReference type="Pfam" id="PF00072">
    <property type="entry name" value="Response_reg"/>
    <property type="match status" value="1"/>
</dbReference>
<dbReference type="Gene3D" id="3.40.50.2300">
    <property type="match status" value="1"/>
</dbReference>
<dbReference type="InterPro" id="IPR011006">
    <property type="entry name" value="CheY-like_superfamily"/>
</dbReference>
<dbReference type="GO" id="GO:0000160">
    <property type="term" value="P:phosphorelay signal transduction system"/>
    <property type="evidence" value="ECO:0007669"/>
    <property type="project" value="InterPro"/>
</dbReference>
<dbReference type="PATRIC" id="fig|53707.9.peg.6769"/>
<organism evidence="3 4">
    <name type="scientific">Pseudomonas amygdali pv. lachrymans</name>
    <name type="common">Pseudomonas syringae pv. lachrymans</name>
    <dbReference type="NCBI Taxonomy" id="53707"/>
    <lineage>
        <taxon>Bacteria</taxon>
        <taxon>Pseudomonadati</taxon>
        <taxon>Pseudomonadota</taxon>
        <taxon>Gammaproteobacteria</taxon>
        <taxon>Pseudomonadales</taxon>
        <taxon>Pseudomonadaceae</taxon>
        <taxon>Pseudomonas</taxon>
        <taxon>Pseudomonas amygdali</taxon>
    </lineage>
</organism>
<reference evidence="3 4" key="1">
    <citation type="submission" date="2015-09" db="EMBL/GenBank/DDBJ databases">
        <title>Genome announcement of multiple Pseudomonas syringae strains.</title>
        <authorList>
            <person name="Thakur S."/>
            <person name="Wang P.W."/>
            <person name="Gong Y."/>
            <person name="Weir B.S."/>
            <person name="Guttman D.S."/>
        </authorList>
    </citation>
    <scope>NUCLEOTIDE SEQUENCE [LARGE SCALE GENOMIC DNA]</scope>
    <source>
        <strain evidence="3 4">ICMP3507</strain>
    </source>
</reference>
<comment type="caution">
    <text evidence="3">The sequence shown here is derived from an EMBL/GenBank/DDBJ whole genome shotgun (WGS) entry which is preliminary data.</text>
</comment>
<evidence type="ECO:0000256" key="1">
    <source>
        <dbReference type="PROSITE-ProRule" id="PRU00169"/>
    </source>
</evidence>